<dbReference type="OrthoDB" id="4516646at2"/>
<accession>A0A4R5ACM4</accession>
<reference evidence="2 3" key="1">
    <citation type="submission" date="2019-03" db="EMBL/GenBank/DDBJ databases">
        <title>Draft genome sequences of novel Actinobacteria.</title>
        <authorList>
            <person name="Sahin N."/>
            <person name="Ay H."/>
            <person name="Saygin H."/>
        </authorList>
    </citation>
    <scope>NUCLEOTIDE SEQUENCE [LARGE SCALE GENOMIC DNA]</scope>
    <source>
        <strain evidence="2 3">DSM 45941</strain>
    </source>
</reference>
<organism evidence="2 3">
    <name type="scientific">Actinomadura darangshiensis</name>
    <dbReference type="NCBI Taxonomy" id="705336"/>
    <lineage>
        <taxon>Bacteria</taxon>
        <taxon>Bacillati</taxon>
        <taxon>Actinomycetota</taxon>
        <taxon>Actinomycetes</taxon>
        <taxon>Streptosporangiales</taxon>
        <taxon>Thermomonosporaceae</taxon>
        <taxon>Actinomadura</taxon>
    </lineage>
</organism>
<feature type="compositionally biased region" description="Basic residues" evidence="1">
    <location>
        <begin position="158"/>
        <end position="167"/>
    </location>
</feature>
<evidence type="ECO:0000256" key="1">
    <source>
        <dbReference type="SAM" id="MobiDB-lite"/>
    </source>
</evidence>
<proteinExistence type="predicted"/>
<name>A0A4R5ACM4_9ACTN</name>
<feature type="region of interest" description="Disordered" evidence="1">
    <location>
        <begin position="59"/>
        <end position="79"/>
    </location>
</feature>
<dbReference type="Proteomes" id="UP000295578">
    <property type="component" value="Unassembled WGS sequence"/>
</dbReference>
<feature type="region of interest" description="Disordered" evidence="1">
    <location>
        <begin position="112"/>
        <end position="167"/>
    </location>
</feature>
<sequence length="167" mass="17633">MPTTTHDRTLAAAELAANQLEPHVRDDPGVHLLGMLAPAASVTATVAYDYDRAQHWLDQAERPAERTPDAPGENRGAFSASNVGSWRVALATQRGETGRDLLDLAGRVDERELAPAGDATPLSSPTWDAASPATAGPGKKHSAGCCAPRRAGPTRSATPRRWKIPSP</sequence>
<keyword evidence="3" id="KW-1185">Reference proteome</keyword>
<evidence type="ECO:0000313" key="3">
    <source>
        <dbReference type="Proteomes" id="UP000295578"/>
    </source>
</evidence>
<dbReference type="EMBL" id="SMKY01000260">
    <property type="protein sequence ID" value="TDD68990.1"/>
    <property type="molecule type" value="Genomic_DNA"/>
</dbReference>
<comment type="caution">
    <text evidence="2">The sequence shown here is derived from an EMBL/GenBank/DDBJ whole genome shotgun (WGS) entry which is preliminary data.</text>
</comment>
<gene>
    <name evidence="2" type="ORF">E1293_36395</name>
</gene>
<protein>
    <submittedName>
        <fullName evidence="2">Uncharacterized protein</fullName>
    </submittedName>
</protein>
<evidence type="ECO:0000313" key="2">
    <source>
        <dbReference type="EMBL" id="TDD68990.1"/>
    </source>
</evidence>
<dbReference type="RefSeq" id="WP_132202901.1">
    <property type="nucleotide sequence ID" value="NZ_SMKY01000260.1"/>
</dbReference>
<dbReference type="AlphaFoldDB" id="A0A4R5ACM4"/>
<feature type="compositionally biased region" description="Basic and acidic residues" evidence="1">
    <location>
        <begin position="59"/>
        <end position="68"/>
    </location>
</feature>